<protein>
    <submittedName>
        <fullName evidence="1">Uncharacterized protein</fullName>
    </submittedName>
</protein>
<organism evidence="1 2">
    <name type="scientific">Flavivirga amylovorans</name>
    <dbReference type="NCBI Taxonomy" id="870486"/>
    <lineage>
        <taxon>Bacteria</taxon>
        <taxon>Pseudomonadati</taxon>
        <taxon>Bacteroidota</taxon>
        <taxon>Flavobacteriia</taxon>
        <taxon>Flavobacteriales</taxon>
        <taxon>Flavobacteriaceae</taxon>
        <taxon>Flavivirga</taxon>
    </lineage>
</organism>
<dbReference type="RefSeq" id="WP_303283448.1">
    <property type="nucleotide sequence ID" value="NZ_BAABCZ010000004.1"/>
</dbReference>
<name>A0ABT8X4A9_9FLAO</name>
<comment type="caution">
    <text evidence="1">The sequence shown here is derived from an EMBL/GenBank/DDBJ whole genome shotgun (WGS) entry which is preliminary data.</text>
</comment>
<reference evidence="1" key="1">
    <citation type="submission" date="2023-07" db="EMBL/GenBank/DDBJ databases">
        <title>Two novel species in the genus Flavivirga.</title>
        <authorList>
            <person name="Kwon K."/>
        </authorList>
    </citation>
    <scope>NUCLEOTIDE SEQUENCE</scope>
    <source>
        <strain evidence="1">KACC 14157</strain>
    </source>
</reference>
<keyword evidence="2" id="KW-1185">Reference proteome</keyword>
<evidence type="ECO:0000313" key="1">
    <source>
        <dbReference type="EMBL" id="MDO5988798.1"/>
    </source>
</evidence>
<evidence type="ECO:0000313" key="2">
    <source>
        <dbReference type="Proteomes" id="UP001176891"/>
    </source>
</evidence>
<gene>
    <name evidence="1" type="ORF">Q4Q39_15415</name>
</gene>
<proteinExistence type="predicted"/>
<dbReference type="EMBL" id="JAUOEM010000005">
    <property type="protein sequence ID" value="MDO5988798.1"/>
    <property type="molecule type" value="Genomic_DNA"/>
</dbReference>
<sequence>MQRHYLDMFYGLKQDYDISKSKEELDFNPKTSKKALEDALKYLKTDWKENVINQRKCLSPTLRFLH</sequence>
<dbReference type="Proteomes" id="UP001176891">
    <property type="component" value="Unassembled WGS sequence"/>
</dbReference>
<accession>A0ABT8X4A9</accession>